<organism evidence="1 2">
    <name type="scientific">Desulfomarina profundi</name>
    <dbReference type="NCBI Taxonomy" id="2772557"/>
    <lineage>
        <taxon>Bacteria</taxon>
        <taxon>Pseudomonadati</taxon>
        <taxon>Thermodesulfobacteriota</taxon>
        <taxon>Desulfobulbia</taxon>
        <taxon>Desulfobulbales</taxon>
        <taxon>Desulfobulbaceae</taxon>
        <taxon>Desulfomarina</taxon>
    </lineage>
</organism>
<name>A0A8D5FLK2_9BACT</name>
<proteinExistence type="predicted"/>
<dbReference type="RefSeq" id="WP_228855465.1">
    <property type="nucleotide sequence ID" value="NZ_AP024086.1"/>
</dbReference>
<keyword evidence="2" id="KW-1185">Reference proteome</keyword>
<sequence length="94" mass="10733">MKKQRRKHSAEFKAKVAFEAVRGIKPPIVFLRKIKAERPKSSEKEKARLNQKVGLLSLEVGSFEKSAGSWEYPSKDEIDRQGFATVYPLPMLIT</sequence>
<protein>
    <submittedName>
        <fullName evidence="1">Uncharacterized protein</fullName>
    </submittedName>
</protein>
<dbReference type="KEGG" id="dbk:DGMP_38830"/>
<dbReference type="EMBL" id="AP024086">
    <property type="protein sequence ID" value="BCL63190.1"/>
    <property type="molecule type" value="Genomic_DNA"/>
</dbReference>
<dbReference type="Proteomes" id="UP000826725">
    <property type="component" value="Chromosome"/>
</dbReference>
<accession>A0A8D5FLK2</accession>
<gene>
    <name evidence="1" type="ORF">DGMP_38830</name>
</gene>
<evidence type="ECO:0000313" key="2">
    <source>
        <dbReference type="Proteomes" id="UP000826725"/>
    </source>
</evidence>
<reference evidence="1" key="1">
    <citation type="submission" date="2020-09" db="EMBL/GenBank/DDBJ databases">
        <title>Desulfogranum mesoprofundum gen. nov., sp. nov., a novel mesophilic, sulfate-reducing chemolithoautotroph isolated from a deep-sea hydrothermal vent chimney in the Suiyo Seamount.</title>
        <authorList>
            <person name="Hashimoto Y."/>
            <person name="Nakagawa S."/>
        </authorList>
    </citation>
    <scope>NUCLEOTIDE SEQUENCE</scope>
    <source>
        <strain evidence="1">KT2</strain>
    </source>
</reference>
<evidence type="ECO:0000313" key="1">
    <source>
        <dbReference type="EMBL" id="BCL63190.1"/>
    </source>
</evidence>
<dbReference type="AlphaFoldDB" id="A0A8D5FLK2"/>